<protein>
    <submittedName>
        <fullName evidence="1">Uncharacterized protein</fullName>
    </submittedName>
</protein>
<comment type="caution">
    <text evidence="1">The sequence shown here is derived from an EMBL/GenBank/DDBJ whole genome shotgun (WGS) entry which is preliminary data.</text>
</comment>
<accession>A0AAD7H4Z6</accession>
<dbReference type="AlphaFoldDB" id="A0AAD7H4Z6"/>
<name>A0AAD7H4Z6_9AGAR</name>
<dbReference type="EMBL" id="JARKIB010000377">
    <property type="protein sequence ID" value="KAJ7712099.1"/>
    <property type="molecule type" value="Genomic_DNA"/>
</dbReference>
<evidence type="ECO:0000313" key="2">
    <source>
        <dbReference type="Proteomes" id="UP001215598"/>
    </source>
</evidence>
<evidence type="ECO:0000313" key="1">
    <source>
        <dbReference type="EMBL" id="KAJ7712099.1"/>
    </source>
</evidence>
<proteinExistence type="predicted"/>
<dbReference type="Proteomes" id="UP001215598">
    <property type="component" value="Unassembled WGS sequence"/>
</dbReference>
<dbReference type="SUPFAM" id="SSF56024">
    <property type="entry name" value="Phospholipase D/nuclease"/>
    <property type="match status" value="1"/>
</dbReference>
<sequence length="200" mass="22562">MSFSRSCFTFQRPPCTLFPTHNPGSGVLAGVGRVFSERYRRCWAAYSRCYCAPVLSLRSCLPSEHLPHLPGVLPPFFCNTLPSAISCTKYSIPGCHDDPEEKRQDAIRAEINAGHRFDIFAAERSENSVQWHIDGHDYVWALSETIDNAREVIFIERLGDDDDDHLTALPFLHPLGRARTTVFLSLRASHLTPIPPLRAR</sequence>
<gene>
    <name evidence="1" type="ORF">B0H16DRAFT_1814911</name>
</gene>
<keyword evidence="2" id="KW-1185">Reference proteome</keyword>
<organism evidence="1 2">
    <name type="scientific">Mycena metata</name>
    <dbReference type="NCBI Taxonomy" id="1033252"/>
    <lineage>
        <taxon>Eukaryota</taxon>
        <taxon>Fungi</taxon>
        <taxon>Dikarya</taxon>
        <taxon>Basidiomycota</taxon>
        <taxon>Agaricomycotina</taxon>
        <taxon>Agaricomycetes</taxon>
        <taxon>Agaricomycetidae</taxon>
        <taxon>Agaricales</taxon>
        <taxon>Marasmiineae</taxon>
        <taxon>Mycenaceae</taxon>
        <taxon>Mycena</taxon>
    </lineage>
</organism>
<reference evidence="1" key="1">
    <citation type="submission" date="2023-03" db="EMBL/GenBank/DDBJ databases">
        <title>Massive genome expansion in bonnet fungi (Mycena s.s.) driven by repeated elements and novel gene families across ecological guilds.</title>
        <authorList>
            <consortium name="Lawrence Berkeley National Laboratory"/>
            <person name="Harder C.B."/>
            <person name="Miyauchi S."/>
            <person name="Viragh M."/>
            <person name="Kuo A."/>
            <person name="Thoen E."/>
            <person name="Andreopoulos B."/>
            <person name="Lu D."/>
            <person name="Skrede I."/>
            <person name="Drula E."/>
            <person name="Henrissat B."/>
            <person name="Morin E."/>
            <person name="Kohler A."/>
            <person name="Barry K."/>
            <person name="LaButti K."/>
            <person name="Morin E."/>
            <person name="Salamov A."/>
            <person name="Lipzen A."/>
            <person name="Mereny Z."/>
            <person name="Hegedus B."/>
            <person name="Baldrian P."/>
            <person name="Stursova M."/>
            <person name="Weitz H."/>
            <person name="Taylor A."/>
            <person name="Grigoriev I.V."/>
            <person name="Nagy L.G."/>
            <person name="Martin F."/>
            <person name="Kauserud H."/>
        </authorList>
    </citation>
    <scope>NUCLEOTIDE SEQUENCE</scope>
    <source>
        <strain evidence="1">CBHHK182m</strain>
    </source>
</reference>